<evidence type="ECO:0000259" key="8">
    <source>
        <dbReference type="Pfam" id="PF11762"/>
    </source>
</evidence>
<dbReference type="Pfam" id="PF11762">
    <property type="entry name" value="Arabinose_Iso_C"/>
    <property type="match status" value="1"/>
</dbReference>
<name>A0ABT3GK90_9BACT</name>
<feature type="domain" description="L-arabinose isomerase central" evidence="9">
    <location>
        <begin position="180"/>
        <end position="327"/>
    </location>
</feature>
<comment type="caution">
    <text evidence="10">The sequence shown here is derived from an EMBL/GenBank/DDBJ whole genome shotgun (WGS) entry which is preliminary data.</text>
</comment>
<dbReference type="InterPro" id="IPR055389">
    <property type="entry name" value="AraA_N"/>
</dbReference>
<evidence type="ECO:0000313" key="10">
    <source>
        <dbReference type="EMBL" id="MCW1923912.1"/>
    </source>
</evidence>
<evidence type="ECO:0000256" key="4">
    <source>
        <dbReference type="ARBA" id="ARBA00023235"/>
    </source>
</evidence>
<dbReference type="PANTHER" id="PTHR38464">
    <property type="entry name" value="L-ARABINOSE ISOMERASE"/>
    <property type="match status" value="1"/>
</dbReference>
<evidence type="ECO:0000256" key="3">
    <source>
        <dbReference type="ARBA" id="ARBA00023211"/>
    </source>
</evidence>
<keyword evidence="5 6" id="KW-0119">Carbohydrate metabolism</keyword>
<comment type="pathway">
    <text evidence="6">Carbohydrate degradation; L-arabinose degradation via L-ribulose; D-xylulose 5-phosphate from L-arabinose (bacterial route): step 1/3.</text>
</comment>
<comment type="similarity">
    <text evidence="6">Belongs to the arabinose isomerase family.</text>
</comment>
<comment type="catalytic activity">
    <reaction evidence="6">
        <text>beta-L-arabinopyranose = L-ribulose</text>
        <dbReference type="Rhea" id="RHEA:14821"/>
        <dbReference type="ChEBI" id="CHEBI:16880"/>
        <dbReference type="ChEBI" id="CHEBI:40886"/>
        <dbReference type="EC" id="5.3.1.4"/>
    </reaction>
</comment>
<dbReference type="CDD" id="cd03557">
    <property type="entry name" value="L-arabinose_isomerase"/>
    <property type="match status" value="1"/>
</dbReference>
<protein>
    <recommendedName>
        <fullName evidence="6">L-arabinose isomerase</fullName>
        <ecNumber evidence="6">5.3.1.4</ecNumber>
    </recommendedName>
</protein>
<sequence length="506" mass="55786">MSSINRFDALEIWFVTGSQHLYGPEALAKVDDHAKVVVDALNAAGTLPHRVVFKPVLTSSAEVTEFAVQANSSTHCIGIVAWMHTFSPAKMWIEGLQLLRKPLADLHTQFNRDIPWETIDMDFMNLNQTAHGGREFGHIGARLRLPRKAVVGHWQDPEVHERLATWSRAARGWHASRQLKLARIGDNMRHVAVTEGDKVSAQMRFGWEVNTLGIGDLVARIGAVASERVDQLCELYESHYQVTAELKSGASRHQSLRDSAAIEIGLRDLLEDGGFTAFTTTFEDLHGMKQLPGLAVQRLMEDGYGFAGEGDWKTAALVRVMKAMAHGLPGGTSFMEDYTYHLDPGNPMVLGSHMLEICPSISAAVPKIEIHALGIGGKNDPCRMVFDCPAGSAVNASVIDLGNRFRFLVNEVDCVAPAHELPKLPVARVLWKPLPDLKIATAAWIHAGGAHHTALSYALTSEHLEDFAEIARIEFSVIEADTHLRAYKTELRQADLYYHLAQGIHG</sequence>
<evidence type="ECO:0000259" key="7">
    <source>
        <dbReference type="Pfam" id="PF02610"/>
    </source>
</evidence>
<dbReference type="InterPro" id="IPR003762">
    <property type="entry name" value="Lara_isomerase"/>
</dbReference>
<keyword evidence="11" id="KW-1185">Reference proteome</keyword>
<dbReference type="Pfam" id="PF02610">
    <property type="entry name" value="AraA_N"/>
    <property type="match status" value="1"/>
</dbReference>
<dbReference type="EMBL" id="JAPDDT010000006">
    <property type="protein sequence ID" value="MCW1923912.1"/>
    <property type="molecule type" value="Genomic_DNA"/>
</dbReference>
<dbReference type="InterPro" id="IPR024664">
    <property type="entry name" value="Ara_Isoase_C"/>
</dbReference>
<dbReference type="HAMAP" id="MF_00519">
    <property type="entry name" value="Arabinose_Isome"/>
    <property type="match status" value="1"/>
</dbReference>
<feature type="binding site" evidence="6">
    <location>
        <position position="336"/>
    </location>
    <ligand>
        <name>Mn(2+)</name>
        <dbReference type="ChEBI" id="CHEBI:29035"/>
    </ligand>
</feature>
<dbReference type="InterPro" id="IPR055390">
    <property type="entry name" value="AraA_central"/>
</dbReference>
<dbReference type="InterPro" id="IPR004216">
    <property type="entry name" value="Fuc/Ara_isomerase_C"/>
</dbReference>
<dbReference type="Gene3D" id="3.40.50.10940">
    <property type="match status" value="1"/>
</dbReference>
<dbReference type="PANTHER" id="PTHR38464:SF1">
    <property type="entry name" value="L-ARABINOSE ISOMERASE"/>
    <property type="match status" value="1"/>
</dbReference>
<comment type="cofactor">
    <cofactor evidence="6">
        <name>Mn(2+)</name>
        <dbReference type="ChEBI" id="CHEBI:29035"/>
    </cofactor>
    <text evidence="6">Binds 1 Mn(2+) ion per subunit.</text>
</comment>
<dbReference type="PIRSF" id="PIRSF001478">
    <property type="entry name" value="L-ara_isomerase"/>
    <property type="match status" value="1"/>
</dbReference>
<feature type="binding site" evidence="6">
    <location>
        <position position="309"/>
    </location>
    <ligand>
        <name>Mn(2+)</name>
        <dbReference type="ChEBI" id="CHEBI:29035"/>
    </ligand>
</feature>
<organism evidence="10 11">
    <name type="scientific">Luteolibacter arcticus</name>
    <dbReference type="NCBI Taxonomy" id="1581411"/>
    <lineage>
        <taxon>Bacteria</taxon>
        <taxon>Pseudomonadati</taxon>
        <taxon>Verrucomicrobiota</taxon>
        <taxon>Verrucomicrobiia</taxon>
        <taxon>Verrucomicrobiales</taxon>
        <taxon>Verrucomicrobiaceae</taxon>
        <taxon>Luteolibacter</taxon>
    </lineage>
</organism>
<keyword evidence="3 6" id="KW-0464">Manganese</keyword>
<feature type="domain" description="L-arabinose isomerase N-terminal" evidence="7">
    <location>
        <begin position="11"/>
        <end position="176"/>
    </location>
</feature>
<feature type="binding site" evidence="6">
    <location>
        <position position="353"/>
    </location>
    <ligand>
        <name>Mn(2+)</name>
        <dbReference type="ChEBI" id="CHEBI:29035"/>
    </ligand>
</feature>
<comment type="function">
    <text evidence="6">Catalyzes the conversion of L-arabinose to L-ribulose.</text>
</comment>
<dbReference type="GO" id="GO:0008733">
    <property type="term" value="F:L-arabinose isomerase activity"/>
    <property type="evidence" value="ECO:0007669"/>
    <property type="project" value="UniProtKB-EC"/>
</dbReference>
<feature type="binding site" evidence="6">
    <location>
        <position position="452"/>
    </location>
    <ligand>
        <name>Mn(2+)</name>
        <dbReference type="ChEBI" id="CHEBI:29035"/>
    </ligand>
</feature>
<evidence type="ECO:0000256" key="2">
    <source>
        <dbReference type="ARBA" id="ARBA00022935"/>
    </source>
</evidence>
<keyword evidence="1 6" id="KW-0479">Metal-binding</keyword>
<dbReference type="InterPro" id="IPR009015">
    <property type="entry name" value="Fucose_isomerase_N/cen_sf"/>
</dbReference>
<dbReference type="SUPFAM" id="SSF53743">
    <property type="entry name" value="FucI/AraA N-terminal and middle domains"/>
    <property type="match status" value="1"/>
</dbReference>
<dbReference type="Proteomes" id="UP001320876">
    <property type="component" value="Unassembled WGS sequence"/>
</dbReference>
<gene>
    <name evidence="6 10" type="primary">araA</name>
    <name evidence="10" type="ORF">OKA05_15190</name>
</gene>
<evidence type="ECO:0000313" key="11">
    <source>
        <dbReference type="Proteomes" id="UP001320876"/>
    </source>
</evidence>
<dbReference type="EC" id="5.3.1.4" evidence="6"/>
<evidence type="ECO:0000256" key="5">
    <source>
        <dbReference type="ARBA" id="ARBA00023277"/>
    </source>
</evidence>
<dbReference type="RefSeq" id="WP_264488018.1">
    <property type="nucleotide sequence ID" value="NZ_JAPDDT010000006.1"/>
</dbReference>
<feature type="domain" description="L-arabinose isomerase C-terminal" evidence="8">
    <location>
        <begin position="331"/>
        <end position="474"/>
    </location>
</feature>
<dbReference type="NCBIfam" id="NF002795">
    <property type="entry name" value="PRK02929.1"/>
    <property type="match status" value="1"/>
</dbReference>
<dbReference type="Pfam" id="PF24856">
    <property type="entry name" value="AraA_central"/>
    <property type="match status" value="1"/>
</dbReference>
<evidence type="ECO:0000256" key="1">
    <source>
        <dbReference type="ARBA" id="ARBA00022723"/>
    </source>
</evidence>
<dbReference type="SUPFAM" id="SSF50443">
    <property type="entry name" value="FucI/AraA C-terminal domain-like"/>
    <property type="match status" value="1"/>
</dbReference>
<accession>A0ABT3GK90</accession>
<evidence type="ECO:0000259" key="9">
    <source>
        <dbReference type="Pfam" id="PF24856"/>
    </source>
</evidence>
<keyword evidence="4 6" id="KW-0413">Isomerase</keyword>
<proteinExistence type="inferred from homology"/>
<evidence type="ECO:0000256" key="6">
    <source>
        <dbReference type="HAMAP-Rule" id="MF_00519"/>
    </source>
</evidence>
<dbReference type="InterPro" id="IPR038583">
    <property type="entry name" value="AraA_N_sf"/>
</dbReference>
<keyword evidence="2 6" id="KW-0054">Arabinose catabolism</keyword>
<reference evidence="10 11" key="1">
    <citation type="submission" date="2022-10" db="EMBL/GenBank/DDBJ databases">
        <title>Luteolibacter arcticus strain CCTCC AB 2014275, whole genome shotgun sequencing project.</title>
        <authorList>
            <person name="Zhao G."/>
            <person name="Shen L."/>
        </authorList>
    </citation>
    <scope>NUCLEOTIDE SEQUENCE [LARGE SCALE GENOMIC DNA]</scope>
    <source>
        <strain evidence="10 11">CCTCC AB 2014275</strain>
    </source>
</reference>